<organism evidence="1">
    <name type="scientific">Pelagomonas calceolata</name>
    <dbReference type="NCBI Taxonomy" id="35677"/>
    <lineage>
        <taxon>Eukaryota</taxon>
        <taxon>Sar</taxon>
        <taxon>Stramenopiles</taxon>
        <taxon>Ochrophyta</taxon>
        <taxon>Pelagophyceae</taxon>
        <taxon>Pelagomonadales</taxon>
        <taxon>Pelagomonadaceae</taxon>
        <taxon>Pelagomonas</taxon>
    </lineage>
</organism>
<proteinExistence type="predicted"/>
<dbReference type="EMBL" id="CAKKNE010000005">
    <property type="protein sequence ID" value="CAH0377554.1"/>
    <property type="molecule type" value="Genomic_DNA"/>
</dbReference>
<dbReference type="EMBL" id="HBIW01012986">
    <property type="protein sequence ID" value="CAE0695709.1"/>
    <property type="molecule type" value="Transcribed_RNA"/>
</dbReference>
<name>A0A7S4E7U3_9STRA</name>
<reference evidence="2" key="2">
    <citation type="submission" date="2021-11" db="EMBL/GenBank/DDBJ databases">
        <authorList>
            <consortium name="Genoscope - CEA"/>
            <person name="William W."/>
        </authorList>
    </citation>
    <scope>NUCLEOTIDE SEQUENCE</scope>
</reference>
<evidence type="ECO:0000313" key="1">
    <source>
        <dbReference type="EMBL" id="CAE0695709.1"/>
    </source>
</evidence>
<reference evidence="1" key="1">
    <citation type="submission" date="2021-01" db="EMBL/GenBank/DDBJ databases">
        <authorList>
            <person name="Corre E."/>
            <person name="Pelletier E."/>
            <person name="Niang G."/>
            <person name="Scheremetjew M."/>
            <person name="Finn R."/>
            <person name="Kale V."/>
            <person name="Holt S."/>
            <person name="Cochrane G."/>
            <person name="Meng A."/>
            <person name="Brown T."/>
            <person name="Cohen L."/>
        </authorList>
    </citation>
    <scope>NUCLEOTIDE SEQUENCE</scope>
    <source>
        <strain evidence="1">CCMP1756</strain>
    </source>
</reference>
<gene>
    <name evidence="1" type="ORF">PCAL00307_LOCUS11145</name>
    <name evidence="2" type="ORF">PECAL_5P20920</name>
</gene>
<evidence type="ECO:0000313" key="3">
    <source>
        <dbReference type="Proteomes" id="UP000789595"/>
    </source>
</evidence>
<accession>A0A7S4E7U3</accession>
<evidence type="ECO:0000313" key="2">
    <source>
        <dbReference type="EMBL" id="CAH0377554.1"/>
    </source>
</evidence>
<sequence length="303" mass="30764">MANQYRTLTRDIAASLRSQNVDAAAAGVALDAFAAALPDGKLKASLGDPGSEQRAAAVEAVEAHLDDTLTRAEDDLGADDDTLSALAALAAEAAFAKDAVALGKCCRDAAQTLGEAEIPLLDRSDGDGVAAAAQACVAALCASVQLLEDDVGDESDWRAGALAGCYAALLAQTSGRAEAALDVLGLLGFRGEGRDVRGFAEALAENAKDADAALKLLATLTGRSDVRSSCAASAAGRIHLELAARAAARLGERADDDDAAAVRRHVASVAPCPELVRAIAADAPATWLARADTHALEALLKDV</sequence>
<dbReference type="AlphaFoldDB" id="A0A7S4E7U3"/>
<keyword evidence="3" id="KW-1185">Reference proteome</keyword>
<protein>
    <submittedName>
        <fullName evidence="1">Uncharacterized protein</fullName>
    </submittedName>
</protein>
<dbReference type="Proteomes" id="UP000789595">
    <property type="component" value="Unassembled WGS sequence"/>
</dbReference>